<dbReference type="RefSeq" id="WP_013471572.1">
    <property type="nucleotide sequence ID" value="NC_014814.1"/>
</dbReference>
<dbReference type="AlphaFoldDB" id="E6TJ95"/>
<dbReference type="SUPFAM" id="SSF56349">
    <property type="entry name" value="DNA breaking-rejoining enzymes"/>
    <property type="match status" value="1"/>
</dbReference>
<dbReference type="GO" id="GO:0015074">
    <property type="term" value="P:DNA integration"/>
    <property type="evidence" value="ECO:0007669"/>
    <property type="project" value="InterPro"/>
</dbReference>
<keyword evidence="1" id="KW-0233">DNA recombination</keyword>
<evidence type="ECO:0000313" key="2">
    <source>
        <dbReference type="EMBL" id="ADT99172.1"/>
    </source>
</evidence>
<dbReference type="GO" id="GO:0003677">
    <property type="term" value="F:DNA binding"/>
    <property type="evidence" value="ECO:0007669"/>
    <property type="project" value="InterPro"/>
</dbReference>
<dbReference type="EMBL" id="CP002385">
    <property type="protein sequence ID" value="ADT99172.1"/>
    <property type="molecule type" value="Genomic_DNA"/>
</dbReference>
<organism evidence="2 3">
    <name type="scientific">Mycolicibacterium gilvum (strain DSM 45189 / LMG 24558 / Spyr1)</name>
    <name type="common">Mycobacterium gilvum</name>
    <dbReference type="NCBI Taxonomy" id="278137"/>
    <lineage>
        <taxon>Bacteria</taxon>
        <taxon>Bacillati</taxon>
        <taxon>Actinomycetota</taxon>
        <taxon>Actinomycetes</taxon>
        <taxon>Mycobacteriales</taxon>
        <taxon>Mycobacteriaceae</taxon>
        <taxon>Mycolicibacterium</taxon>
    </lineage>
</organism>
<evidence type="ECO:0000313" key="3">
    <source>
        <dbReference type="Proteomes" id="UP000008916"/>
    </source>
</evidence>
<dbReference type="InterPro" id="IPR011010">
    <property type="entry name" value="DNA_brk_join_enz"/>
</dbReference>
<dbReference type="InterPro" id="IPR013762">
    <property type="entry name" value="Integrase-like_cat_sf"/>
</dbReference>
<dbReference type="KEGG" id="msp:Mspyr1_25380"/>
<name>E6TJ95_MYCSR</name>
<dbReference type="Gene3D" id="1.10.443.10">
    <property type="entry name" value="Intergrase catalytic core"/>
    <property type="match status" value="1"/>
</dbReference>
<keyword evidence="3" id="KW-1185">Reference proteome</keyword>
<dbReference type="Proteomes" id="UP000008916">
    <property type="component" value="Chromosome"/>
</dbReference>
<gene>
    <name evidence="2" type="ordered locus">Mspyr1_25380</name>
</gene>
<evidence type="ECO:0000256" key="1">
    <source>
        <dbReference type="ARBA" id="ARBA00023172"/>
    </source>
</evidence>
<accession>E6TJ95</accession>
<dbReference type="GO" id="GO:0006310">
    <property type="term" value="P:DNA recombination"/>
    <property type="evidence" value="ECO:0007669"/>
    <property type="project" value="UniProtKB-KW"/>
</dbReference>
<reference evidence="2 3" key="1">
    <citation type="journal article" date="2011" name="Stand. Genomic Sci.">
        <title>Complete genome sequence of Mycobacterium sp. strain (Spyr1) and reclassification to Mycobacterium gilvum Spyr1.</title>
        <authorList>
            <person name="Kallimanis A."/>
            <person name="Karabika E."/>
            <person name="Mavromatis K."/>
            <person name="Lapidus A."/>
            <person name="Labutti K.M."/>
            <person name="Liolios K."/>
            <person name="Ivanova N."/>
            <person name="Goodwin L."/>
            <person name="Woyke T."/>
            <person name="Velentzas A.D."/>
            <person name="Perisynakis A."/>
            <person name="Ouzounis C.C."/>
            <person name="Kyrpides N.C."/>
            <person name="Koukkou A.I."/>
            <person name="Drainas C."/>
        </authorList>
    </citation>
    <scope>NUCLEOTIDE SEQUENCE [LARGE SCALE GENOMIC DNA]</scope>
    <source>
        <strain evidence="3">DSM 45189 / LMG 24558 / Spyr1</strain>
    </source>
</reference>
<sequence>MARPRKPEDPGRWPVACARCRGHYQLVANWPDGSICGYCYQAAKRTVGICACGHQGVLPGLTECRPSCRRCSGVRLNVDCTGCGEEAELYSGGRCQRCGLRETAQRLLTHLDTGVIAPQLQVIVDALAEMDRPNSGLTWIRQAHVQQVLRELATHPTPTHEVLDQLPPGRTTDYVRSLLVEHGALASRDERLARFQSWALTAQQRITTDEHRKLIARFIRWNLEKRLHSMNPVTDSAFLRAKQTLTVTIEFCNWLFAEHGITVKHLSQAHIDLWQASGPSTREHVLRFIRWAIKAKLIPSDLEVTPHRRGTAPRMPIDQQNAVIEKVAHQQTLHPRDRLAAILMIVFAQRAEDVAALTWTQITISADTVNIDLAGTPIELPPPLDEPVRALASSNYNNQTAAHPNSPWVFRGYRPGMHVTPTHLRDRLRPIFAALEARLGTLNELTQTTPIAILAETLGYSPQTLEAHARASAATYSRYVATRLHAGPNDWSKDGLPDH</sequence>
<dbReference type="HOGENOM" id="CLU_046532_0_0_11"/>
<protein>
    <submittedName>
        <fullName evidence="2">Uncharacterized protein</fullName>
    </submittedName>
</protein>
<proteinExistence type="predicted"/>